<dbReference type="Gene3D" id="3.30.465.10">
    <property type="match status" value="1"/>
</dbReference>
<dbReference type="STRING" id="2512241.A0A553IE69"/>
<evidence type="ECO:0000313" key="4">
    <source>
        <dbReference type="EMBL" id="TRX98490.1"/>
    </source>
</evidence>
<dbReference type="PANTHER" id="PTHR13878">
    <property type="entry name" value="GULONOLACTONE OXIDASE"/>
    <property type="match status" value="1"/>
</dbReference>
<feature type="domain" description="FAD linked oxidase N-terminal" evidence="3">
    <location>
        <begin position="97"/>
        <end position="136"/>
    </location>
</feature>
<dbReference type="InterPro" id="IPR036318">
    <property type="entry name" value="FAD-bd_PCMH-like_sf"/>
</dbReference>
<protein>
    <recommendedName>
        <fullName evidence="3">FAD linked oxidase N-terminal domain-containing protein</fullName>
    </recommendedName>
</protein>
<dbReference type="GO" id="GO:0016491">
    <property type="term" value="F:oxidoreductase activity"/>
    <property type="evidence" value="ECO:0007669"/>
    <property type="project" value="UniProtKB-KW"/>
</dbReference>
<dbReference type="EMBL" id="VFLP01000002">
    <property type="protein sequence ID" value="TRX98490.1"/>
    <property type="molecule type" value="Genomic_DNA"/>
</dbReference>
<keyword evidence="2" id="KW-0560">Oxidoreductase</keyword>
<evidence type="ECO:0000256" key="1">
    <source>
        <dbReference type="ARBA" id="ARBA00005466"/>
    </source>
</evidence>
<dbReference type="OrthoDB" id="9983560at2759"/>
<keyword evidence="5" id="KW-1185">Reference proteome</keyword>
<dbReference type="InterPro" id="IPR050432">
    <property type="entry name" value="FAD-linked_Oxidoreductases_BP"/>
</dbReference>
<dbReference type="AlphaFoldDB" id="A0A553IE69"/>
<reference evidence="5" key="1">
    <citation type="submission" date="2019-06" db="EMBL/GenBank/DDBJ databases">
        <title>Draft genome sequence of the griseofulvin-producing fungus Xylaria cubensis strain G536.</title>
        <authorList>
            <person name="Mead M.E."/>
            <person name="Raja H.A."/>
            <person name="Steenwyk J.L."/>
            <person name="Knowles S.L."/>
            <person name="Oberlies N.H."/>
            <person name="Rokas A."/>
        </authorList>
    </citation>
    <scope>NUCLEOTIDE SEQUENCE [LARGE SCALE GENOMIC DNA]</scope>
    <source>
        <strain evidence="5">G536</strain>
    </source>
</reference>
<dbReference type="SUPFAM" id="SSF56176">
    <property type="entry name" value="FAD-binding/transporter-associated domain-like"/>
    <property type="match status" value="1"/>
</dbReference>
<dbReference type="PANTHER" id="PTHR13878:SF91">
    <property type="entry name" value="FAD BINDING DOMAIN PROTEIN (AFU_ORTHOLOGUE AFUA_6G12070)-RELATED"/>
    <property type="match status" value="1"/>
</dbReference>
<evidence type="ECO:0000259" key="3">
    <source>
        <dbReference type="Pfam" id="PF01565"/>
    </source>
</evidence>
<dbReference type="Proteomes" id="UP000319160">
    <property type="component" value="Unassembled WGS sequence"/>
</dbReference>
<evidence type="ECO:0000313" key="5">
    <source>
        <dbReference type="Proteomes" id="UP000319160"/>
    </source>
</evidence>
<evidence type="ECO:0000256" key="2">
    <source>
        <dbReference type="ARBA" id="ARBA00023002"/>
    </source>
</evidence>
<sequence>MAQAEPLEPFEQHNPVDFMSPYWMNRTCSPFDAASGGSCTDDPLGEGALSLWTHNMKQTAFIPKYNGSTYRGAAMRIGTGITNIEMYQAADKLGYRAVGGCTQAGGHGPLGAKYGLGSDQVLEYEVVTADGTHTTASPSKNPDLYWAIAGGGFSFSNTSDNYWEAISAWLEHLLVLNKLEGFGTLWAFMARGFQLEYASYPDHTAGGRLIPRDTVQNNSLALVAAFADITANSSAVGGSAISGISADVSHARVGNAASSNSMSRGQAQLSTWKDELRTVTPDGGTYLDEATYDNANWKTDYFGITAIRISIHILNSKSLSQSKRKASALR</sequence>
<dbReference type="GO" id="GO:0050660">
    <property type="term" value="F:flavin adenine dinucleotide binding"/>
    <property type="evidence" value="ECO:0007669"/>
    <property type="project" value="InterPro"/>
</dbReference>
<gene>
    <name evidence="4" type="ORF">FHL15_000564</name>
</gene>
<proteinExistence type="inferred from homology"/>
<comment type="similarity">
    <text evidence="1">Belongs to the oxygen-dependent FAD-linked oxidoreductase family.</text>
</comment>
<dbReference type="InterPro" id="IPR006094">
    <property type="entry name" value="Oxid_FAD_bind_N"/>
</dbReference>
<dbReference type="InterPro" id="IPR016169">
    <property type="entry name" value="FAD-bd_PCMH_sub2"/>
</dbReference>
<accession>A0A553IE69</accession>
<dbReference type="Pfam" id="PF01565">
    <property type="entry name" value="FAD_binding_4"/>
    <property type="match status" value="1"/>
</dbReference>
<name>A0A553IE69_9PEZI</name>
<comment type="caution">
    <text evidence="4">The sequence shown here is derived from an EMBL/GenBank/DDBJ whole genome shotgun (WGS) entry which is preliminary data.</text>
</comment>
<organism evidence="4 5">
    <name type="scientific">Xylaria flabelliformis</name>
    <dbReference type="NCBI Taxonomy" id="2512241"/>
    <lineage>
        <taxon>Eukaryota</taxon>
        <taxon>Fungi</taxon>
        <taxon>Dikarya</taxon>
        <taxon>Ascomycota</taxon>
        <taxon>Pezizomycotina</taxon>
        <taxon>Sordariomycetes</taxon>
        <taxon>Xylariomycetidae</taxon>
        <taxon>Xylariales</taxon>
        <taxon>Xylariaceae</taxon>
        <taxon>Xylaria</taxon>
    </lineage>
</organism>